<keyword evidence="3" id="KW-1185">Reference proteome</keyword>
<dbReference type="Pfam" id="PF00201">
    <property type="entry name" value="UDPGT"/>
    <property type="match status" value="1"/>
</dbReference>
<protein>
    <submittedName>
        <fullName evidence="2">Glycosyltransferase family 1 protein</fullName>
    </submittedName>
</protein>
<keyword evidence="1 2" id="KW-0808">Transferase</keyword>
<evidence type="ECO:0000313" key="2">
    <source>
        <dbReference type="EMBL" id="OSD03063.1"/>
    </source>
</evidence>
<dbReference type="SUPFAM" id="SSF53756">
    <property type="entry name" value="UDP-Glycosyltransferase/glycogen phosphorylase"/>
    <property type="match status" value="1"/>
</dbReference>
<dbReference type="InterPro" id="IPR050481">
    <property type="entry name" value="UDP-glycosyltransf_plant"/>
</dbReference>
<dbReference type="EMBL" id="KZ084102">
    <property type="protein sequence ID" value="OSD03063.1"/>
    <property type="molecule type" value="Genomic_DNA"/>
</dbReference>
<organism evidence="2 3">
    <name type="scientific">Trametes coccinea (strain BRFM310)</name>
    <name type="common">Pycnoporus coccineus</name>
    <dbReference type="NCBI Taxonomy" id="1353009"/>
    <lineage>
        <taxon>Eukaryota</taxon>
        <taxon>Fungi</taxon>
        <taxon>Dikarya</taxon>
        <taxon>Basidiomycota</taxon>
        <taxon>Agaricomycotina</taxon>
        <taxon>Agaricomycetes</taxon>
        <taxon>Polyporales</taxon>
        <taxon>Polyporaceae</taxon>
        <taxon>Trametes</taxon>
    </lineage>
</organism>
<evidence type="ECO:0000313" key="3">
    <source>
        <dbReference type="Proteomes" id="UP000193067"/>
    </source>
</evidence>
<dbReference type="PANTHER" id="PTHR48048">
    <property type="entry name" value="GLYCOSYLTRANSFERASE"/>
    <property type="match status" value="1"/>
</dbReference>
<dbReference type="Gene3D" id="3.40.50.2000">
    <property type="entry name" value="Glycogen Phosphorylase B"/>
    <property type="match status" value="2"/>
</dbReference>
<proteinExistence type="predicted"/>
<dbReference type="OrthoDB" id="5835829at2759"/>
<accession>A0A1Y2IQU3</accession>
<sequence>MTVQTCKRVVLVPMIMWGHTRPMCTLAARLVKLRSVNITMFVSGAFFERAKAEITQDFEADELHLLTNITLVPLKQSNSPFDSASYEADFLDTWAKFMEGQPLNGYTADGKAHNVEPSEKDRLSGAIVDMFAIRAFRELHGLKDRLGIKVFSWYPSAASSLFYWFGEDRIPHAVELAARKGVSFDVAAHELVVQTSGRLVESPCLPTMYDYEYRPQAAYFPPKFSGNVLIQVHRNFRDADGMITIDAADYHPRTTAAIRQWFAPRPAYYAGPLVPRALRVLPEDKGAEDVMRFMDARLQSHGAKSVILISFGSMFWPPNTEKVGAVLDVLMDKNVPFILSRCSPLSAIPDETASKLEKYGAALVSPWVPQQAVLSHPAMGWCLSHAGHNTVFECIYANVPMILWPIDADQPPNAIQLTEDLGIAYELIEVRNGAGLGPIYRTGRKPDGSIKAVQAEFRDVLGRAFGQDGEEKRVRLDALRTKLQAAWAEGGAARRDMKTFLDSL</sequence>
<dbReference type="CDD" id="cd03784">
    <property type="entry name" value="GT1_Gtf-like"/>
    <property type="match status" value="1"/>
</dbReference>
<evidence type="ECO:0000256" key="1">
    <source>
        <dbReference type="ARBA" id="ARBA00022679"/>
    </source>
</evidence>
<reference evidence="2 3" key="1">
    <citation type="journal article" date="2015" name="Biotechnol. Biofuels">
        <title>Enhanced degradation of softwood versus hardwood by the white-rot fungus Pycnoporus coccineus.</title>
        <authorList>
            <person name="Couturier M."/>
            <person name="Navarro D."/>
            <person name="Chevret D."/>
            <person name="Henrissat B."/>
            <person name="Piumi F."/>
            <person name="Ruiz-Duenas F.J."/>
            <person name="Martinez A.T."/>
            <person name="Grigoriev I.V."/>
            <person name="Riley R."/>
            <person name="Lipzen A."/>
            <person name="Berrin J.G."/>
            <person name="Master E.R."/>
            <person name="Rosso M.N."/>
        </authorList>
    </citation>
    <scope>NUCLEOTIDE SEQUENCE [LARGE SCALE GENOMIC DNA]</scope>
    <source>
        <strain evidence="2 3">BRFM310</strain>
    </source>
</reference>
<name>A0A1Y2IQU3_TRAC3</name>
<dbReference type="InterPro" id="IPR002213">
    <property type="entry name" value="UDP_glucos_trans"/>
</dbReference>
<gene>
    <name evidence="2" type="ORF">PYCCODRAFT_289705</name>
</gene>
<dbReference type="Proteomes" id="UP000193067">
    <property type="component" value="Unassembled WGS sequence"/>
</dbReference>
<dbReference type="GO" id="GO:0035251">
    <property type="term" value="F:UDP-glucosyltransferase activity"/>
    <property type="evidence" value="ECO:0007669"/>
    <property type="project" value="InterPro"/>
</dbReference>
<dbReference type="AlphaFoldDB" id="A0A1Y2IQU3"/>